<comment type="similarity">
    <text evidence="1">Belongs to the ice-binding protein family.</text>
</comment>
<organism evidence="5 6">
    <name type="scientific">Flavobacterium psychrolimnae</name>
    <dbReference type="NCBI Taxonomy" id="249351"/>
    <lineage>
        <taxon>Bacteria</taxon>
        <taxon>Pseudomonadati</taxon>
        <taxon>Bacteroidota</taxon>
        <taxon>Flavobacteriia</taxon>
        <taxon>Flavobacteriales</taxon>
        <taxon>Flavobacteriaceae</taxon>
        <taxon>Flavobacterium</taxon>
    </lineage>
</organism>
<reference evidence="5 6" key="1">
    <citation type="submission" date="2018-07" db="EMBL/GenBank/DDBJ databases">
        <title>Complete genome sequence of Flavobacterium psychrolimnae LMG 22018.</title>
        <authorList>
            <person name="Kim D.-U."/>
        </authorList>
    </citation>
    <scope>NUCLEOTIDE SEQUENCE [LARGE SCALE GENOMIC DNA]</scope>
    <source>
        <strain evidence="5 6">LMG 22018</strain>
    </source>
</reference>
<evidence type="ECO:0000256" key="3">
    <source>
        <dbReference type="SAM" id="SignalP"/>
    </source>
</evidence>
<protein>
    <recommendedName>
        <fullName evidence="4">SbsA Ig-like domain-containing protein</fullName>
    </recommendedName>
</protein>
<evidence type="ECO:0000313" key="5">
    <source>
        <dbReference type="EMBL" id="RBN51323.1"/>
    </source>
</evidence>
<dbReference type="AlphaFoldDB" id="A0A366B3U5"/>
<dbReference type="PROSITE" id="PS51257">
    <property type="entry name" value="PROKAR_LIPOPROTEIN"/>
    <property type="match status" value="1"/>
</dbReference>
<feature type="domain" description="SbsA Ig-like" evidence="4">
    <location>
        <begin position="341"/>
        <end position="441"/>
    </location>
</feature>
<evidence type="ECO:0000256" key="1">
    <source>
        <dbReference type="ARBA" id="ARBA00005445"/>
    </source>
</evidence>
<dbReference type="Proteomes" id="UP000253676">
    <property type="component" value="Unassembled WGS sequence"/>
</dbReference>
<feature type="domain" description="SbsA Ig-like" evidence="4">
    <location>
        <begin position="34"/>
        <end position="133"/>
    </location>
</feature>
<accession>A0A366B3U5</accession>
<proteinExistence type="inferred from homology"/>
<keyword evidence="6" id="KW-1185">Reference proteome</keyword>
<keyword evidence="2 3" id="KW-0732">Signal</keyword>
<evidence type="ECO:0000313" key="6">
    <source>
        <dbReference type="Proteomes" id="UP000253676"/>
    </source>
</evidence>
<feature type="signal peptide" evidence="3">
    <location>
        <begin position="1"/>
        <end position="21"/>
    </location>
</feature>
<name>A0A366B3U5_9FLAO</name>
<dbReference type="OrthoDB" id="2082707at2"/>
<evidence type="ECO:0000256" key="2">
    <source>
        <dbReference type="ARBA" id="ARBA00022729"/>
    </source>
</evidence>
<dbReference type="InterPro" id="IPR021884">
    <property type="entry name" value="Ice-bd_prot"/>
</dbReference>
<dbReference type="EMBL" id="QNUX01000002">
    <property type="protein sequence ID" value="RBN51323.1"/>
    <property type="molecule type" value="Genomic_DNA"/>
</dbReference>
<feature type="domain" description="SbsA Ig-like" evidence="4">
    <location>
        <begin position="239"/>
        <end position="339"/>
    </location>
</feature>
<feature type="domain" description="SbsA Ig-like" evidence="4">
    <location>
        <begin position="139"/>
        <end position="237"/>
    </location>
</feature>
<feature type="chain" id="PRO_5016926808" description="SbsA Ig-like domain-containing protein" evidence="3">
    <location>
        <begin position="22"/>
        <end position="694"/>
    </location>
</feature>
<dbReference type="RefSeq" id="WP_113633705.1">
    <property type="nucleotide sequence ID" value="NZ_QNUX01000002.1"/>
</dbReference>
<evidence type="ECO:0000259" key="4">
    <source>
        <dbReference type="Pfam" id="PF13205"/>
    </source>
</evidence>
<dbReference type="InterPro" id="IPR014755">
    <property type="entry name" value="Cu-Rt/internalin_Ig-like"/>
</dbReference>
<dbReference type="Gene3D" id="2.60.40.1220">
    <property type="match status" value="4"/>
</dbReference>
<sequence>MNTKKLLLTFAILIIALISGCAEDNFIETEGVCPVVSSTIPLNGALGVPLRQVISATFNEEMNPTTINEATFIVTEANGTAVAGTVTYSGTTATFTPSSFLKPNTTYTGRIKTGVKDVMGNALQTDYVWTFSTGMVIVPTVITTDPANNATNVPLNKTITATFSIPMDPLTINNFTFIVNQGTNSVAGTIAYAGSVVTFTPTAALTPNTIYTVTITNGAKNLDGTPLAANYVWNFTTEAPPTVTATDPTNNAKGVSLNKTVTATFSVPMDPLTLNSTTFTVKHGTFTVPGVITYAGSTVSFTATNGYVANNDYTVTITTGAKSVSGIPLANNYVWKFTTAAAPTVTATDPLNNATGVNLNKTVTATFSTAMDPLTINATTFTLRQGTTVIAGVVSYSGTTASFNPVNSFEAGLTYTATITTGAKNVAGASLANNYVWTFSTVNPAVVTPPPAAASGLFFGVFGGNAGITNQGLNTVINGNIGTTAAATLVTGFHDGTTGDVYTETPLNVGRVSGRIHTAPPAPGSAASAAIATQGLVDANAAYLSISPAQKPGGMDPGAGELGNLVLAPGIYKSAGATFKISNGDLTLDAKGDPNAVWIFQTAAGLTVGIAGPNGAKSVKLVNGAQAKNVYWYVGTAAVINGAGGGVMTGTIIASAGVTFSTAGNAVQTVLNGRAISLVASVTMVNTTINVPAN</sequence>
<gene>
    <name evidence="5" type="ORF">DR980_02560</name>
</gene>
<dbReference type="Pfam" id="PF11999">
    <property type="entry name" value="Ice_binding"/>
    <property type="match status" value="1"/>
</dbReference>
<dbReference type="Pfam" id="PF13205">
    <property type="entry name" value="Big_5"/>
    <property type="match status" value="4"/>
</dbReference>
<comment type="caution">
    <text evidence="5">The sequence shown here is derived from an EMBL/GenBank/DDBJ whole genome shotgun (WGS) entry which is preliminary data.</text>
</comment>
<dbReference type="InterPro" id="IPR032812">
    <property type="entry name" value="SbsA_Ig"/>
</dbReference>